<dbReference type="AlphaFoldDB" id="A0A3R9WW68"/>
<protein>
    <submittedName>
        <fullName evidence="5">MarR family transcriptional regulator</fullName>
    </submittedName>
</protein>
<feature type="domain" description="HTH marR-type" evidence="4">
    <location>
        <begin position="14"/>
        <end position="148"/>
    </location>
</feature>
<keyword evidence="6" id="KW-1185">Reference proteome</keyword>
<dbReference type="GO" id="GO:0003677">
    <property type="term" value="F:DNA binding"/>
    <property type="evidence" value="ECO:0007669"/>
    <property type="project" value="UniProtKB-KW"/>
</dbReference>
<dbReference type="PANTHER" id="PTHR42756">
    <property type="entry name" value="TRANSCRIPTIONAL REGULATOR, MARR"/>
    <property type="match status" value="1"/>
</dbReference>
<dbReference type="SUPFAM" id="SSF46785">
    <property type="entry name" value="Winged helix' DNA-binding domain"/>
    <property type="match status" value="1"/>
</dbReference>
<dbReference type="InterPro" id="IPR036390">
    <property type="entry name" value="WH_DNA-bd_sf"/>
</dbReference>
<dbReference type="InterPro" id="IPR036388">
    <property type="entry name" value="WH-like_DNA-bd_sf"/>
</dbReference>
<dbReference type="OrthoDB" id="9799747at2"/>
<dbReference type="Proteomes" id="UP000275076">
    <property type="component" value="Unassembled WGS sequence"/>
</dbReference>
<comment type="caution">
    <text evidence="5">The sequence shown here is derived from an EMBL/GenBank/DDBJ whole genome shotgun (WGS) entry which is preliminary data.</text>
</comment>
<proteinExistence type="predicted"/>
<sequence length="157" mass="18366">MIITCKGDEPILTKNELLKSIDESLYDLTLKIQEEFCSFYEYIPEKYCWVLTLVSKYQPLYVKQLADLMRISASSASQLLSKMEKEKYIVREMDKGQKRQIIIKVGDQGEAVLEKIEETRKNISFNYLMKLSYKELEAFHKGALKVKHLVDAERESI</sequence>
<keyword evidence="2" id="KW-0238">DNA-binding</keyword>
<keyword evidence="1" id="KW-0805">Transcription regulation</keyword>
<name>A0A3R9WW68_9BACI</name>
<evidence type="ECO:0000256" key="2">
    <source>
        <dbReference type="ARBA" id="ARBA00023125"/>
    </source>
</evidence>
<keyword evidence="3" id="KW-0804">Transcription</keyword>
<gene>
    <name evidence="5" type="ORF">D7Z54_03000</name>
</gene>
<accession>A0A3R9WW68</accession>
<dbReference type="Gene3D" id="1.10.10.10">
    <property type="entry name" value="Winged helix-like DNA-binding domain superfamily/Winged helix DNA-binding domain"/>
    <property type="match status" value="1"/>
</dbReference>
<evidence type="ECO:0000313" key="5">
    <source>
        <dbReference type="EMBL" id="RSL34822.1"/>
    </source>
</evidence>
<evidence type="ECO:0000259" key="4">
    <source>
        <dbReference type="PROSITE" id="PS50995"/>
    </source>
</evidence>
<evidence type="ECO:0000256" key="3">
    <source>
        <dbReference type="ARBA" id="ARBA00023163"/>
    </source>
</evidence>
<dbReference type="PANTHER" id="PTHR42756:SF1">
    <property type="entry name" value="TRANSCRIPTIONAL REPRESSOR OF EMRAB OPERON"/>
    <property type="match status" value="1"/>
</dbReference>
<organism evidence="5 6">
    <name type="scientific">Salibacterium salarium</name>
    <dbReference type="NCBI Taxonomy" id="284579"/>
    <lineage>
        <taxon>Bacteria</taxon>
        <taxon>Bacillati</taxon>
        <taxon>Bacillota</taxon>
        <taxon>Bacilli</taxon>
        <taxon>Bacillales</taxon>
        <taxon>Bacillaceae</taxon>
    </lineage>
</organism>
<evidence type="ECO:0000256" key="1">
    <source>
        <dbReference type="ARBA" id="ARBA00023015"/>
    </source>
</evidence>
<dbReference type="PROSITE" id="PS50995">
    <property type="entry name" value="HTH_MARR_2"/>
    <property type="match status" value="1"/>
</dbReference>
<dbReference type="InterPro" id="IPR000835">
    <property type="entry name" value="HTH_MarR-typ"/>
</dbReference>
<dbReference type="SMART" id="SM00347">
    <property type="entry name" value="HTH_MARR"/>
    <property type="match status" value="1"/>
</dbReference>
<evidence type="ECO:0000313" key="6">
    <source>
        <dbReference type="Proteomes" id="UP000275076"/>
    </source>
</evidence>
<dbReference type="GO" id="GO:0003700">
    <property type="term" value="F:DNA-binding transcription factor activity"/>
    <property type="evidence" value="ECO:0007669"/>
    <property type="project" value="InterPro"/>
</dbReference>
<reference evidence="5 6" key="1">
    <citation type="submission" date="2018-10" db="EMBL/GenBank/DDBJ databases">
        <title>Draft genome sequence of Bacillus salarius IM0101, isolated from a hypersaline soil in Inner Mongolia, China.</title>
        <authorList>
            <person name="Yamprayoonswat W."/>
            <person name="Boonvisut S."/>
            <person name="Jumpathong W."/>
            <person name="Sittihan S."/>
            <person name="Ruangsuj P."/>
            <person name="Wanthongcharoen S."/>
            <person name="Thongpramul N."/>
            <person name="Pimmason S."/>
            <person name="Yu B."/>
            <person name="Yasawong M."/>
        </authorList>
    </citation>
    <scope>NUCLEOTIDE SEQUENCE [LARGE SCALE GENOMIC DNA]</scope>
    <source>
        <strain evidence="5 6">IM0101</strain>
    </source>
</reference>
<dbReference type="EMBL" id="RBVX01000002">
    <property type="protein sequence ID" value="RSL34822.1"/>
    <property type="molecule type" value="Genomic_DNA"/>
</dbReference>
<dbReference type="Pfam" id="PF12802">
    <property type="entry name" value="MarR_2"/>
    <property type="match status" value="1"/>
</dbReference>